<dbReference type="AlphaFoldDB" id="A0A6J4IIF1"/>
<proteinExistence type="predicted"/>
<gene>
    <name evidence="1" type="ORF">AVDCRST_MAG56-2048</name>
</gene>
<sequence length="192" mass="22594">MKFLAKHEQSPIIAQGLTYRVDGKNAKLTEALWQEQSGFCAYSEAFLRPIDQGEIDHFDPRLKNKPEDHYGNWYLIYAKLNRKKKRDIKRFLPILTPSSAELTQRIRYEDGIFQPVDLNDTEAKNLINFLGMNDEYLVEYRQNHVERLKEIRTRCGPDEEFIAYLTKPKHRAELSFITALEHELNLSLSHLI</sequence>
<organism evidence="1">
    <name type="scientific">uncultured Cytophagales bacterium</name>
    <dbReference type="NCBI Taxonomy" id="158755"/>
    <lineage>
        <taxon>Bacteria</taxon>
        <taxon>Pseudomonadati</taxon>
        <taxon>Bacteroidota</taxon>
        <taxon>Sphingobacteriia</taxon>
        <taxon>Sphingobacteriales</taxon>
        <taxon>environmental samples</taxon>
    </lineage>
</organism>
<evidence type="ECO:0008006" key="2">
    <source>
        <dbReference type="Google" id="ProtNLM"/>
    </source>
</evidence>
<accession>A0A6J4IIF1</accession>
<name>A0A6J4IIF1_9SPHI</name>
<reference evidence="1" key="1">
    <citation type="submission" date="2020-02" db="EMBL/GenBank/DDBJ databases">
        <authorList>
            <person name="Meier V. D."/>
        </authorList>
    </citation>
    <scope>NUCLEOTIDE SEQUENCE</scope>
    <source>
        <strain evidence="1">AVDCRST_MAG56</strain>
    </source>
</reference>
<evidence type="ECO:0000313" key="1">
    <source>
        <dbReference type="EMBL" id="CAA9252599.1"/>
    </source>
</evidence>
<protein>
    <recommendedName>
        <fullName evidence="2">HNH nuclease domain-containing protein</fullName>
    </recommendedName>
</protein>
<dbReference type="EMBL" id="CADCTQ010000183">
    <property type="protein sequence ID" value="CAA9252599.1"/>
    <property type="molecule type" value="Genomic_DNA"/>
</dbReference>